<proteinExistence type="predicted"/>
<dbReference type="Proteomes" id="UP000193380">
    <property type="component" value="Unassembled WGS sequence"/>
</dbReference>
<keyword evidence="1" id="KW-1133">Transmembrane helix</keyword>
<reference evidence="2" key="1">
    <citation type="journal article" date="2014" name="Nat. Commun.">
        <title>The rainbow trout genome provides novel insights into evolution after whole-genome duplication in vertebrates.</title>
        <authorList>
            <person name="Berthelot C."/>
            <person name="Brunet F."/>
            <person name="Chalopin D."/>
            <person name="Juanchich A."/>
            <person name="Bernard M."/>
            <person name="Noel B."/>
            <person name="Bento P."/>
            <person name="Da Silva C."/>
            <person name="Labadie K."/>
            <person name="Alberti A."/>
            <person name="Aury J.M."/>
            <person name="Louis A."/>
            <person name="Dehais P."/>
            <person name="Bardou P."/>
            <person name="Montfort J."/>
            <person name="Klopp C."/>
            <person name="Cabau C."/>
            <person name="Gaspin C."/>
            <person name="Thorgaard G.H."/>
            <person name="Boussaha M."/>
            <person name="Quillet E."/>
            <person name="Guyomard R."/>
            <person name="Galiana D."/>
            <person name="Bobe J."/>
            <person name="Volff J.N."/>
            <person name="Genet C."/>
            <person name="Wincker P."/>
            <person name="Jaillon O."/>
            <person name="Roest Crollius H."/>
            <person name="Guiguen Y."/>
        </authorList>
    </citation>
    <scope>NUCLEOTIDE SEQUENCE [LARGE SCALE GENOMIC DNA]</scope>
</reference>
<dbReference type="EMBL" id="FR904882">
    <property type="protein sequence ID" value="CDQ73139.1"/>
    <property type="molecule type" value="Genomic_DNA"/>
</dbReference>
<sequence length="149" mass="16352">MTILPMLDYREVIYRSAGLTPPCLRYLLQPSSSTYNTHSASHILLKIPKAHTSLGRSSFQFAAASDWNELQQTLKLDSFISISSFKDSIMDTLTDSCGCCVGCIVVSTLTFLPNNVCTMFCAATMLFCYHVVLSCVAALLCCCPRSLLS</sequence>
<gene>
    <name evidence="2" type="ORF">GSONMT00044016001</name>
</gene>
<keyword evidence="1" id="KW-0472">Membrane</keyword>
<accession>A0A060X741</accession>
<evidence type="ECO:0000256" key="1">
    <source>
        <dbReference type="SAM" id="Phobius"/>
    </source>
</evidence>
<name>A0A060X741_ONCMY</name>
<organism evidence="2 3">
    <name type="scientific">Oncorhynchus mykiss</name>
    <name type="common">Rainbow trout</name>
    <name type="synonym">Salmo gairdneri</name>
    <dbReference type="NCBI Taxonomy" id="8022"/>
    <lineage>
        <taxon>Eukaryota</taxon>
        <taxon>Metazoa</taxon>
        <taxon>Chordata</taxon>
        <taxon>Craniata</taxon>
        <taxon>Vertebrata</taxon>
        <taxon>Euteleostomi</taxon>
        <taxon>Actinopterygii</taxon>
        <taxon>Neopterygii</taxon>
        <taxon>Teleostei</taxon>
        <taxon>Protacanthopterygii</taxon>
        <taxon>Salmoniformes</taxon>
        <taxon>Salmonidae</taxon>
        <taxon>Salmoninae</taxon>
        <taxon>Oncorhynchus</taxon>
    </lineage>
</organism>
<evidence type="ECO:0000313" key="3">
    <source>
        <dbReference type="Proteomes" id="UP000193380"/>
    </source>
</evidence>
<dbReference type="PaxDb" id="8022-A0A060X741"/>
<dbReference type="AlphaFoldDB" id="A0A060X741"/>
<reference evidence="2" key="2">
    <citation type="submission" date="2014-03" db="EMBL/GenBank/DDBJ databases">
        <authorList>
            <person name="Genoscope - CEA"/>
        </authorList>
    </citation>
    <scope>NUCLEOTIDE SEQUENCE</scope>
</reference>
<keyword evidence="1" id="KW-0812">Transmembrane</keyword>
<feature type="transmembrane region" description="Helical" evidence="1">
    <location>
        <begin position="122"/>
        <end position="143"/>
    </location>
</feature>
<dbReference type="STRING" id="8022.A0A060X741"/>
<protein>
    <submittedName>
        <fullName evidence="2">Uncharacterized protein</fullName>
    </submittedName>
</protein>
<evidence type="ECO:0000313" key="2">
    <source>
        <dbReference type="EMBL" id="CDQ73139.1"/>
    </source>
</evidence>